<dbReference type="CDD" id="cd07963">
    <property type="entry name" value="Anticodon_Ia_Cys"/>
    <property type="match status" value="1"/>
</dbReference>
<reference evidence="16" key="1">
    <citation type="journal article" date="2015" name="Nature">
        <title>Complex archaea that bridge the gap between prokaryotes and eukaryotes.</title>
        <authorList>
            <person name="Spang A."/>
            <person name="Saw J.H."/>
            <person name="Jorgensen S.L."/>
            <person name="Zaremba-Niedzwiedzka K."/>
            <person name="Martijn J."/>
            <person name="Lind A.E."/>
            <person name="van Eijk R."/>
            <person name="Schleper C."/>
            <person name="Guy L."/>
            <person name="Ettema T.J."/>
        </authorList>
    </citation>
    <scope>NUCLEOTIDE SEQUENCE</scope>
</reference>
<dbReference type="Pfam" id="PF09190">
    <property type="entry name" value="DALR_2"/>
    <property type="match status" value="1"/>
</dbReference>
<dbReference type="InterPro" id="IPR024909">
    <property type="entry name" value="Cys-tRNA/MSH_ligase"/>
</dbReference>
<keyword evidence="13" id="KW-0030">Aminoacyl-tRNA synthetase</keyword>
<evidence type="ECO:0000256" key="13">
    <source>
        <dbReference type="ARBA" id="ARBA00023146"/>
    </source>
</evidence>
<dbReference type="Gene3D" id="1.20.120.1910">
    <property type="entry name" value="Cysteine-tRNA ligase, C-terminal anti-codon recognition domain"/>
    <property type="match status" value="1"/>
</dbReference>
<dbReference type="PRINTS" id="PR00983">
    <property type="entry name" value="TRNASYNTHCYS"/>
</dbReference>
<accession>A0A0F9Z3E9</accession>
<dbReference type="InterPro" id="IPR032678">
    <property type="entry name" value="tRNA-synt_1_cat_dom"/>
</dbReference>
<evidence type="ECO:0000256" key="6">
    <source>
        <dbReference type="ARBA" id="ARBA00022490"/>
    </source>
</evidence>
<sequence>MISNDLKIYNTLTRKKERFQPLQPGKVSMYVCGLTTYDYSHIGHARMFVAFDVVVRYLRYLGYDVNYVRNITDIDDKILRRAKENGEYFADLTERFIAATREDEAALFVLKPDEEPRATAHITEIIAMIEKLIRQDYAYRVSNGDVYYAVRQFEGYGKLSNKDPEELLAGARIEVGELKRDPRDFALWKAARDEEVGWDSPWGYGRPGWHIECSAMSTCCLGESFDIHGGGSDLMFPHHENEIAQSEAATGKHFANYWMHNGPVRVDNEKMSKSLGNFFTVRDVLARYPAEVVRYLLVASQYRSPINYSDQGLEKAAASLERLYLAVRAADAESARALTNSQYEKAFREAMNDDFNTAEAVAVLFDLARDLNKVRELDPVHAGELARLLVKLGGVLGLLQGSADAFLRSSADDVDADAIDALIAQRRQARQDKNWALADEIRDKLNAMKVVVEDGADGSSWRIERE</sequence>
<dbReference type="SUPFAM" id="SSF47323">
    <property type="entry name" value="Anticodon-binding domain of a subclass of class I aminoacyl-tRNA synthetases"/>
    <property type="match status" value="1"/>
</dbReference>
<dbReference type="Gene3D" id="3.40.50.620">
    <property type="entry name" value="HUPs"/>
    <property type="match status" value="1"/>
</dbReference>
<organism evidence="16">
    <name type="scientific">marine sediment metagenome</name>
    <dbReference type="NCBI Taxonomy" id="412755"/>
    <lineage>
        <taxon>unclassified sequences</taxon>
        <taxon>metagenomes</taxon>
        <taxon>ecological metagenomes</taxon>
    </lineage>
</organism>
<evidence type="ECO:0000256" key="11">
    <source>
        <dbReference type="ARBA" id="ARBA00022840"/>
    </source>
</evidence>
<evidence type="ECO:0000256" key="3">
    <source>
        <dbReference type="ARBA" id="ARBA00005594"/>
    </source>
</evidence>
<dbReference type="Pfam" id="PF01406">
    <property type="entry name" value="tRNA-synt_1e"/>
    <property type="match status" value="1"/>
</dbReference>
<dbReference type="EMBL" id="LAZR01000002">
    <property type="protein sequence ID" value="KKO11714.1"/>
    <property type="molecule type" value="Genomic_DNA"/>
</dbReference>
<dbReference type="AlphaFoldDB" id="A0A0F9Z3E9"/>
<evidence type="ECO:0000256" key="1">
    <source>
        <dbReference type="ARBA" id="ARBA00001947"/>
    </source>
</evidence>
<comment type="similarity">
    <text evidence="3">Belongs to the class-I aminoacyl-tRNA synthetase family.</text>
</comment>
<dbReference type="Pfam" id="PF23493">
    <property type="entry name" value="CysS_C"/>
    <property type="match status" value="1"/>
</dbReference>
<dbReference type="EC" id="6.1.1.16" evidence="4"/>
<keyword evidence="12" id="KW-0648">Protein biosynthesis</keyword>
<dbReference type="GO" id="GO:0004817">
    <property type="term" value="F:cysteine-tRNA ligase activity"/>
    <property type="evidence" value="ECO:0007669"/>
    <property type="project" value="UniProtKB-EC"/>
</dbReference>
<keyword evidence="9" id="KW-0547">Nucleotide-binding</keyword>
<keyword evidence="10" id="KW-0862">Zinc</keyword>
<comment type="caution">
    <text evidence="16">The sequence shown here is derived from an EMBL/GenBank/DDBJ whole genome shotgun (WGS) entry which is preliminary data.</text>
</comment>
<dbReference type="HAMAP" id="MF_00041">
    <property type="entry name" value="Cys_tRNA_synth"/>
    <property type="match status" value="1"/>
</dbReference>
<keyword evidence="11" id="KW-0067">ATP-binding</keyword>
<evidence type="ECO:0000256" key="5">
    <source>
        <dbReference type="ARBA" id="ARBA00014738"/>
    </source>
</evidence>
<dbReference type="InterPro" id="IPR056411">
    <property type="entry name" value="CysS_C"/>
</dbReference>
<dbReference type="GO" id="GO:0046872">
    <property type="term" value="F:metal ion binding"/>
    <property type="evidence" value="ECO:0007669"/>
    <property type="project" value="UniProtKB-KW"/>
</dbReference>
<dbReference type="FunFam" id="3.40.50.620:FF:000009">
    <property type="entry name" value="Cysteine--tRNA ligase"/>
    <property type="match status" value="1"/>
</dbReference>
<proteinExistence type="inferred from homology"/>
<gene>
    <name evidence="16" type="ORF">LCGC14_0012120</name>
</gene>
<keyword evidence="7" id="KW-0436">Ligase</keyword>
<evidence type="ECO:0000256" key="4">
    <source>
        <dbReference type="ARBA" id="ARBA00012832"/>
    </source>
</evidence>
<evidence type="ECO:0000256" key="12">
    <source>
        <dbReference type="ARBA" id="ARBA00022917"/>
    </source>
</evidence>
<dbReference type="NCBIfam" id="TIGR00435">
    <property type="entry name" value="cysS"/>
    <property type="match status" value="1"/>
</dbReference>
<dbReference type="GO" id="GO:0005524">
    <property type="term" value="F:ATP binding"/>
    <property type="evidence" value="ECO:0007669"/>
    <property type="project" value="UniProtKB-KW"/>
</dbReference>
<evidence type="ECO:0000256" key="10">
    <source>
        <dbReference type="ARBA" id="ARBA00022833"/>
    </source>
</evidence>
<keyword evidence="8" id="KW-0479">Metal-binding</keyword>
<keyword evidence="6" id="KW-0963">Cytoplasm</keyword>
<protein>
    <recommendedName>
        <fullName evidence="5">Cysteine--tRNA ligase</fullName>
        <ecNumber evidence="4">6.1.1.16</ecNumber>
    </recommendedName>
    <alternativeName>
        <fullName evidence="14">Cysteinyl-tRNA synthetase</fullName>
    </alternativeName>
</protein>
<evidence type="ECO:0000256" key="9">
    <source>
        <dbReference type="ARBA" id="ARBA00022741"/>
    </source>
</evidence>
<evidence type="ECO:0000256" key="14">
    <source>
        <dbReference type="ARBA" id="ARBA00031499"/>
    </source>
</evidence>
<comment type="subcellular location">
    <subcellularLocation>
        <location evidence="2">Cytoplasm</location>
    </subcellularLocation>
</comment>
<dbReference type="GO" id="GO:0005829">
    <property type="term" value="C:cytosol"/>
    <property type="evidence" value="ECO:0007669"/>
    <property type="project" value="TreeGrafter"/>
</dbReference>
<evidence type="ECO:0000256" key="7">
    <source>
        <dbReference type="ARBA" id="ARBA00022598"/>
    </source>
</evidence>
<dbReference type="PANTHER" id="PTHR10890:SF3">
    <property type="entry name" value="CYSTEINE--TRNA LIGASE, CYTOPLASMIC"/>
    <property type="match status" value="1"/>
</dbReference>
<feature type="domain" description="Cysteinyl-tRNA synthetase class Ia DALR" evidence="15">
    <location>
        <begin position="346"/>
        <end position="407"/>
    </location>
</feature>
<evidence type="ECO:0000256" key="2">
    <source>
        <dbReference type="ARBA" id="ARBA00004496"/>
    </source>
</evidence>
<dbReference type="InterPro" id="IPR009080">
    <property type="entry name" value="tRNAsynth_Ia_anticodon-bd"/>
</dbReference>
<evidence type="ECO:0000259" key="15">
    <source>
        <dbReference type="SMART" id="SM00840"/>
    </source>
</evidence>
<dbReference type="InterPro" id="IPR015273">
    <property type="entry name" value="Cys-tRNA-synt_Ia_DALR"/>
</dbReference>
<dbReference type="SMART" id="SM00840">
    <property type="entry name" value="DALR_2"/>
    <property type="match status" value="1"/>
</dbReference>
<dbReference type="PANTHER" id="PTHR10890">
    <property type="entry name" value="CYSTEINYL-TRNA SYNTHETASE"/>
    <property type="match status" value="1"/>
</dbReference>
<evidence type="ECO:0000256" key="8">
    <source>
        <dbReference type="ARBA" id="ARBA00022723"/>
    </source>
</evidence>
<comment type="cofactor">
    <cofactor evidence="1">
        <name>Zn(2+)</name>
        <dbReference type="ChEBI" id="CHEBI:29105"/>
    </cofactor>
</comment>
<dbReference type="SUPFAM" id="SSF52374">
    <property type="entry name" value="Nucleotidylyl transferase"/>
    <property type="match status" value="1"/>
</dbReference>
<dbReference type="InterPro" id="IPR015803">
    <property type="entry name" value="Cys-tRNA-ligase"/>
</dbReference>
<evidence type="ECO:0000313" key="16">
    <source>
        <dbReference type="EMBL" id="KKO11714.1"/>
    </source>
</evidence>
<dbReference type="GO" id="GO:0006423">
    <property type="term" value="P:cysteinyl-tRNA aminoacylation"/>
    <property type="evidence" value="ECO:0007669"/>
    <property type="project" value="InterPro"/>
</dbReference>
<dbReference type="CDD" id="cd00672">
    <property type="entry name" value="CysRS_core"/>
    <property type="match status" value="1"/>
</dbReference>
<dbReference type="InterPro" id="IPR014729">
    <property type="entry name" value="Rossmann-like_a/b/a_fold"/>
</dbReference>
<name>A0A0F9Z3E9_9ZZZZ</name>